<dbReference type="EMBL" id="AMQM01001198">
    <property type="status" value="NOT_ANNOTATED_CDS"/>
    <property type="molecule type" value="Genomic_DNA"/>
</dbReference>
<sequence length="964" mass="110370">MSESKRLEQEELDLRCLQLLRTIIHNEERKLPEDWEENPSDNKKQMAVIRNLQVELNDMGAVITALPHLAKPSDRMAKEVLAFLCIMLFNANEKIQSSLLQYFLHTREESFFAAIRNRMHLSALAIKEKRSLLAQHRARAKEVMAQSKSMLTTMAIEKKTLQEIQAVDLALKKDRIATRMNGVADNLYNEQLPDKLTAMGDENLLVGCGADEIEKMFLQKEKKQLKSKQDRKKFSNNLKKDGKLKQMSSSLSPQSDLYKDTVIVNIDDNHQEDDQQDLDNIQNDGMDDEDEDDLSNLDQKNGGCIGVVLRVLARMCDGQHAGLQGNQLNRSVMLNSKVVDYINFILRAAEFSGCSLNKILSLKMSIGNLVLAMIEENTPESLIVAKVVAFYIFILFLVLLNLALTVLKEVKDTMDKEAVYRCMTQCYESCLSDRTKLDSLKGNLSMKAIQAAKDLPKFAKRQDDDSRTPELKEKLDEVGFVYYLILARIYDIDPKLGNNVNLTEMQQESFNHYRKNTMSIEILKDSNLQKINFRNVLRNEIKEKLTWNVDRSSPSNKIRDLMKWSKDILIDIYYQRKILSNPLATFLTKNWLLWNRLVIILSLILNIFMLATWNASMSLADLPGSKNLTDLPDELYKVHVRNHPHPHCSLPTSAPAKRQPKSCLKLEEYSTVIYSLGGVHCFFSFLVLLTYFLSNHPTLPSFSAIKQKFAKCGWKKKKKKGTDSEEEEEKEHESKLEVKFLSFTTLYYLVFLGMSVAGIVFQEGKGSSWIKSLCMKFCVCVMYGYFFAFHLLNIVNNNQLLRGVIQAVTLNGKSLLWVAVLGLVVFYLYGLVSFALMRTSFDPENELYCSTLWQCTVSVVHYGLVGDIFSKVVSHPAENTFYRFGFLVLFHMSFFIFITTIGLNIIFGIIVDTFSELRNLKWTAERDMIDTCFICSRSSYDFEHHGQDLTDAETVTACKAVKQN</sequence>
<organism evidence="4 5">
    <name type="scientific">Helobdella robusta</name>
    <name type="common">Californian leech</name>
    <dbReference type="NCBI Taxonomy" id="6412"/>
    <lineage>
        <taxon>Eukaryota</taxon>
        <taxon>Metazoa</taxon>
        <taxon>Spiralia</taxon>
        <taxon>Lophotrochozoa</taxon>
        <taxon>Annelida</taxon>
        <taxon>Clitellata</taxon>
        <taxon>Hirudinea</taxon>
        <taxon>Rhynchobdellida</taxon>
        <taxon>Glossiphoniidae</taxon>
        <taxon>Helobdella</taxon>
    </lineage>
</organism>
<evidence type="ECO:0000256" key="2">
    <source>
        <dbReference type="SAM" id="Phobius"/>
    </source>
</evidence>
<reference evidence="5" key="1">
    <citation type="submission" date="2012-12" db="EMBL/GenBank/DDBJ databases">
        <authorList>
            <person name="Hellsten U."/>
            <person name="Grimwood J."/>
            <person name="Chapman J.A."/>
            <person name="Shapiro H."/>
            <person name="Aerts A."/>
            <person name="Otillar R.P."/>
            <person name="Terry A.Y."/>
            <person name="Boore J.L."/>
            <person name="Simakov O."/>
            <person name="Marletaz F."/>
            <person name="Cho S.-J."/>
            <person name="Edsinger-Gonzales E."/>
            <person name="Havlak P."/>
            <person name="Kuo D.-H."/>
            <person name="Larsson T."/>
            <person name="Lv J."/>
            <person name="Arendt D."/>
            <person name="Savage R."/>
            <person name="Osoegawa K."/>
            <person name="de Jong P."/>
            <person name="Lindberg D.R."/>
            <person name="Seaver E.C."/>
            <person name="Weisblat D.A."/>
            <person name="Putnam N.H."/>
            <person name="Grigoriev I.V."/>
            <person name="Rokhsar D.S."/>
        </authorList>
    </citation>
    <scope>NUCLEOTIDE SEQUENCE</scope>
</reference>
<evidence type="ECO:0000313" key="3">
    <source>
        <dbReference type="EMBL" id="ESN99323.1"/>
    </source>
</evidence>
<dbReference type="Gene3D" id="1.10.287.70">
    <property type="match status" value="1"/>
</dbReference>
<dbReference type="eggNOG" id="KOG2243">
    <property type="taxonomic scope" value="Eukaryota"/>
</dbReference>
<proteinExistence type="predicted"/>
<dbReference type="GO" id="GO:0006816">
    <property type="term" value="P:calcium ion transport"/>
    <property type="evidence" value="ECO:0007669"/>
    <property type="project" value="InterPro"/>
</dbReference>
<evidence type="ECO:0000313" key="4">
    <source>
        <dbReference type="EnsemblMetazoa" id="HelroP162846"/>
    </source>
</evidence>
<feature type="transmembrane region" description="Helical" evidence="2">
    <location>
        <begin position="671"/>
        <end position="693"/>
    </location>
</feature>
<evidence type="ECO:0008006" key="6">
    <source>
        <dbReference type="Google" id="ProtNLM"/>
    </source>
</evidence>
<dbReference type="RefSeq" id="XP_009023183.1">
    <property type="nucleotide sequence ID" value="XM_009024935.1"/>
</dbReference>
<dbReference type="STRING" id="6412.T1ET94"/>
<keyword evidence="5" id="KW-1185">Reference proteome</keyword>
<protein>
    <recommendedName>
        <fullName evidence="6">Ion transport domain-containing protein</fullName>
    </recommendedName>
</protein>
<keyword evidence="2" id="KW-0812">Transmembrane</keyword>
<feature type="region of interest" description="Disordered" evidence="1">
    <location>
        <begin position="268"/>
        <end position="295"/>
    </location>
</feature>
<dbReference type="PANTHER" id="PTHR45816:SF4">
    <property type="entry name" value="RYR_IP3R HOMOLOGY ASSOCIATED DOMAIN-CONTAINING PROTEIN"/>
    <property type="match status" value="1"/>
</dbReference>
<dbReference type="AlphaFoldDB" id="T1ET94"/>
<keyword evidence="2" id="KW-1133">Transmembrane helix</keyword>
<evidence type="ECO:0000313" key="5">
    <source>
        <dbReference type="Proteomes" id="UP000015101"/>
    </source>
</evidence>
<dbReference type="Proteomes" id="UP000015101">
    <property type="component" value="Unassembled WGS sequence"/>
</dbReference>
<reference evidence="4" key="3">
    <citation type="submission" date="2015-06" db="UniProtKB">
        <authorList>
            <consortium name="EnsemblMetazoa"/>
        </authorList>
    </citation>
    <scope>IDENTIFICATION</scope>
</reference>
<dbReference type="OrthoDB" id="300855at2759"/>
<feature type="transmembrane region" description="Helical" evidence="2">
    <location>
        <begin position="740"/>
        <end position="761"/>
    </location>
</feature>
<gene>
    <name evidence="4" type="primary">20199794</name>
    <name evidence="3" type="ORF">HELRODRAFT_162846</name>
</gene>
<feature type="region of interest" description="Disordered" evidence="1">
    <location>
        <begin position="222"/>
        <end position="253"/>
    </location>
</feature>
<accession>T1ET94</accession>
<dbReference type="PANTHER" id="PTHR45816">
    <property type="entry name" value="MIR DOMAIN-CONTAINING PROTEIN"/>
    <property type="match status" value="1"/>
</dbReference>
<feature type="transmembrane region" description="Helical" evidence="2">
    <location>
        <begin position="773"/>
        <end position="795"/>
    </location>
</feature>
<dbReference type="InterPro" id="IPR015925">
    <property type="entry name" value="Ryanodine_IP3_receptor"/>
</dbReference>
<dbReference type="GeneID" id="20199794"/>
<feature type="transmembrane region" description="Helical" evidence="2">
    <location>
        <begin position="591"/>
        <end position="613"/>
    </location>
</feature>
<feature type="transmembrane region" description="Helical" evidence="2">
    <location>
        <begin position="383"/>
        <end position="404"/>
    </location>
</feature>
<feature type="compositionally biased region" description="Acidic residues" evidence="1">
    <location>
        <begin position="285"/>
        <end position="295"/>
    </location>
</feature>
<dbReference type="KEGG" id="hro:HELRODRAFT_162846"/>
<evidence type="ECO:0000256" key="1">
    <source>
        <dbReference type="SAM" id="MobiDB-lite"/>
    </source>
</evidence>
<dbReference type="EMBL" id="KB097143">
    <property type="protein sequence ID" value="ESN99323.1"/>
    <property type="molecule type" value="Genomic_DNA"/>
</dbReference>
<dbReference type="InParanoid" id="T1ET94"/>
<reference evidence="3 5" key="2">
    <citation type="journal article" date="2013" name="Nature">
        <title>Insights into bilaterian evolution from three spiralian genomes.</title>
        <authorList>
            <person name="Simakov O."/>
            <person name="Marletaz F."/>
            <person name="Cho S.J."/>
            <person name="Edsinger-Gonzales E."/>
            <person name="Havlak P."/>
            <person name="Hellsten U."/>
            <person name="Kuo D.H."/>
            <person name="Larsson T."/>
            <person name="Lv J."/>
            <person name="Arendt D."/>
            <person name="Savage R."/>
            <person name="Osoegawa K."/>
            <person name="de Jong P."/>
            <person name="Grimwood J."/>
            <person name="Chapman J.A."/>
            <person name="Shapiro H."/>
            <person name="Aerts A."/>
            <person name="Otillar R.P."/>
            <person name="Terry A.Y."/>
            <person name="Boore J.L."/>
            <person name="Grigoriev I.V."/>
            <person name="Lindberg D.R."/>
            <person name="Seaver E.C."/>
            <person name="Weisblat D.A."/>
            <person name="Putnam N.H."/>
            <person name="Rokhsar D.S."/>
        </authorList>
    </citation>
    <scope>NUCLEOTIDE SEQUENCE</scope>
</reference>
<dbReference type="EnsemblMetazoa" id="HelroT162846">
    <property type="protein sequence ID" value="HelroP162846"/>
    <property type="gene ID" value="HelroG162846"/>
</dbReference>
<dbReference type="HOGENOM" id="CLU_307014_0_0_1"/>
<dbReference type="CTD" id="20199794"/>
<keyword evidence="2" id="KW-0472">Membrane</keyword>
<name>T1ET94_HELRO</name>
<feature type="transmembrane region" description="Helical" evidence="2">
    <location>
        <begin position="884"/>
        <end position="911"/>
    </location>
</feature>
<feature type="transmembrane region" description="Helical" evidence="2">
    <location>
        <begin position="815"/>
        <end position="835"/>
    </location>
</feature>